<evidence type="ECO:0000256" key="3">
    <source>
        <dbReference type="ARBA" id="ARBA00015086"/>
    </source>
</evidence>
<gene>
    <name evidence="5" type="primary">pqqA</name>
    <name evidence="5" type="ORF">E6H02_09220</name>
</gene>
<dbReference type="EMBL" id="VBAM01000356">
    <property type="protein sequence ID" value="TMJ09268.1"/>
    <property type="molecule type" value="Genomic_DNA"/>
</dbReference>
<comment type="similarity">
    <text evidence="2">Belongs to the PqqA family.</text>
</comment>
<protein>
    <recommendedName>
        <fullName evidence="3">Coenzyme PQQ synthesis protein A</fullName>
    </recommendedName>
</protein>
<dbReference type="Pfam" id="PF08042">
    <property type="entry name" value="PqqA"/>
    <property type="match status" value="1"/>
</dbReference>
<dbReference type="UniPathway" id="UPA00539"/>
<dbReference type="InterPro" id="IPR011725">
    <property type="entry name" value="PQQ_synth_PqqA"/>
</dbReference>
<reference evidence="5 6" key="1">
    <citation type="journal article" date="2019" name="Nat. Microbiol.">
        <title>Mediterranean grassland soil C-N compound turnover is dependent on rainfall and depth, and is mediated by genomically divergent microorganisms.</title>
        <authorList>
            <person name="Diamond S."/>
            <person name="Andeer P.F."/>
            <person name="Li Z."/>
            <person name="Crits-Christoph A."/>
            <person name="Burstein D."/>
            <person name="Anantharaman K."/>
            <person name="Lane K.R."/>
            <person name="Thomas B.C."/>
            <person name="Pan C."/>
            <person name="Northen T.R."/>
            <person name="Banfield J.F."/>
        </authorList>
    </citation>
    <scope>NUCLEOTIDE SEQUENCE [LARGE SCALE GENOMIC DNA]</scope>
    <source>
        <strain evidence="5">NP_5</strain>
    </source>
</reference>
<evidence type="ECO:0000313" key="6">
    <source>
        <dbReference type="Proteomes" id="UP000320393"/>
    </source>
</evidence>
<comment type="caution">
    <text evidence="5">The sequence shown here is derived from an EMBL/GenBank/DDBJ whole genome shotgun (WGS) entry which is preliminary data.</text>
</comment>
<accession>A0A537LMM5</accession>
<name>A0A537LMM5_9BACT</name>
<evidence type="ECO:0000256" key="4">
    <source>
        <dbReference type="SAM" id="MobiDB-lite"/>
    </source>
</evidence>
<evidence type="ECO:0000313" key="5">
    <source>
        <dbReference type="EMBL" id="TMJ09268.1"/>
    </source>
</evidence>
<proteinExistence type="inferred from homology"/>
<dbReference type="NCBIfam" id="TIGR02107">
    <property type="entry name" value="PQQ_syn_pqqA"/>
    <property type="match status" value="1"/>
</dbReference>
<organism evidence="5 6">
    <name type="scientific">Candidatus Segetimicrobium genomatis</name>
    <dbReference type="NCBI Taxonomy" id="2569760"/>
    <lineage>
        <taxon>Bacteria</taxon>
        <taxon>Bacillati</taxon>
        <taxon>Candidatus Sysuimicrobiota</taxon>
        <taxon>Candidatus Sysuimicrobiia</taxon>
        <taxon>Candidatus Sysuimicrobiales</taxon>
        <taxon>Candidatus Segetimicrobiaceae</taxon>
        <taxon>Candidatus Segetimicrobium</taxon>
    </lineage>
</organism>
<feature type="region of interest" description="Disordered" evidence="4">
    <location>
        <begin position="107"/>
        <end position="128"/>
    </location>
</feature>
<evidence type="ECO:0000256" key="2">
    <source>
        <dbReference type="ARBA" id="ARBA00009325"/>
    </source>
</evidence>
<sequence length="243" mass="27245">MVVPPGLLPRPAVERAQVVVRRRAIHDAVGDDGGGFERRDDPRLEDPAGSELGHVGCADLIQAGVPVVRVVVAVDQPFLGVVHGGQQRGRIRHRALGLHFCRSTPLGRNEQERDHQRQYATKPQPSARHVCTPSERAARFLHCRRANDRNPRPGPRDNIVCGRPRNARPHFLLVASDGLLPVVRMRVRWIESTACRGSLHREGGRKRRVEGSVHVRRWSGMWTKPSFEELCLCAEVTAYVYSK</sequence>
<dbReference type="Proteomes" id="UP000320393">
    <property type="component" value="Unassembled WGS sequence"/>
</dbReference>
<comment type="pathway">
    <text evidence="1">Cofactor biosynthesis; pyrroloquinoline quinone biosynthesis.</text>
</comment>
<dbReference type="AlphaFoldDB" id="A0A537LMM5"/>
<dbReference type="GO" id="GO:0018189">
    <property type="term" value="P:pyrroloquinoline quinone biosynthetic process"/>
    <property type="evidence" value="ECO:0007669"/>
    <property type="project" value="UniProtKB-UniPathway"/>
</dbReference>
<evidence type="ECO:0000256" key="1">
    <source>
        <dbReference type="ARBA" id="ARBA00004886"/>
    </source>
</evidence>